<feature type="compositionally biased region" description="Basic and acidic residues" evidence="1">
    <location>
        <begin position="295"/>
        <end position="309"/>
    </location>
</feature>
<feature type="compositionally biased region" description="Low complexity" evidence="1">
    <location>
        <begin position="1000"/>
        <end position="1018"/>
    </location>
</feature>
<dbReference type="OrthoDB" id="10596640at2759"/>
<proteinExistence type="predicted"/>
<gene>
    <name evidence="2" type="ORF">PMIN01_13132</name>
</gene>
<feature type="region of interest" description="Disordered" evidence="1">
    <location>
        <begin position="180"/>
        <end position="265"/>
    </location>
</feature>
<organism evidence="2 3">
    <name type="scientific">Paraphaeosphaeria minitans</name>
    <dbReference type="NCBI Taxonomy" id="565426"/>
    <lineage>
        <taxon>Eukaryota</taxon>
        <taxon>Fungi</taxon>
        <taxon>Dikarya</taxon>
        <taxon>Ascomycota</taxon>
        <taxon>Pezizomycotina</taxon>
        <taxon>Dothideomycetes</taxon>
        <taxon>Pleosporomycetidae</taxon>
        <taxon>Pleosporales</taxon>
        <taxon>Massarineae</taxon>
        <taxon>Didymosphaeriaceae</taxon>
        <taxon>Paraphaeosphaeria</taxon>
    </lineage>
</organism>
<feature type="region of interest" description="Disordered" evidence="1">
    <location>
        <begin position="608"/>
        <end position="810"/>
    </location>
</feature>
<keyword evidence="3" id="KW-1185">Reference proteome</keyword>
<feature type="compositionally biased region" description="Basic and acidic residues" evidence="1">
    <location>
        <begin position="947"/>
        <end position="964"/>
    </location>
</feature>
<name>A0A9P6KJG5_9PLEO</name>
<dbReference type="Proteomes" id="UP000756921">
    <property type="component" value="Unassembled WGS sequence"/>
</dbReference>
<evidence type="ECO:0000313" key="3">
    <source>
        <dbReference type="Proteomes" id="UP000756921"/>
    </source>
</evidence>
<dbReference type="EMBL" id="WJXW01000018">
    <property type="protein sequence ID" value="KAF9728752.1"/>
    <property type="molecule type" value="Genomic_DNA"/>
</dbReference>
<feature type="compositionally biased region" description="Polar residues" evidence="1">
    <location>
        <begin position="528"/>
        <end position="546"/>
    </location>
</feature>
<feature type="compositionally biased region" description="Basic and acidic residues" evidence="1">
    <location>
        <begin position="328"/>
        <end position="338"/>
    </location>
</feature>
<evidence type="ECO:0000313" key="2">
    <source>
        <dbReference type="EMBL" id="KAF9728752.1"/>
    </source>
</evidence>
<accession>A0A9P6KJG5</accession>
<feature type="compositionally biased region" description="Basic and acidic residues" evidence="1">
    <location>
        <begin position="413"/>
        <end position="422"/>
    </location>
</feature>
<feature type="compositionally biased region" description="Basic and acidic residues" evidence="1">
    <location>
        <begin position="373"/>
        <end position="382"/>
    </location>
</feature>
<feature type="compositionally biased region" description="Polar residues" evidence="1">
    <location>
        <begin position="236"/>
        <end position="252"/>
    </location>
</feature>
<feature type="compositionally biased region" description="Basic residues" evidence="1">
    <location>
        <begin position="1111"/>
        <end position="1121"/>
    </location>
</feature>
<feature type="region of interest" description="Disordered" evidence="1">
    <location>
        <begin position="295"/>
        <end position="382"/>
    </location>
</feature>
<feature type="compositionally biased region" description="Polar residues" evidence="1">
    <location>
        <begin position="310"/>
        <end position="319"/>
    </location>
</feature>
<feature type="region of interest" description="Disordered" evidence="1">
    <location>
        <begin position="495"/>
        <end position="549"/>
    </location>
</feature>
<feature type="compositionally biased region" description="Acidic residues" evidence="1">
    <location>
        <begin position="638"/>
        <end position="647"/>
    </location>
</feature>
<feature type="region of interest" description="Disordered" evidence="1">
    <location>
        <begin position="410"/>
        <end position="430"/>
    </location>
</feature>
<evidence type="ECO:0000256" key="1">
    <source>
        <dbReference type="SAM" id="MobiDB-lite"/>
    </source>
</evidence>
<feature type="compositionally biased region" description="Basic residues" evidence="1">
    <location>
        <begin position="857"/>
        <end position="868"/>
    </location>
</feature>
<feature type="region of interest" description="Disordered" evidence="1">
    <location>
        <begin position="822"/>
        <end position="1121"/>
    </location>
</feature>
<feature type="region of interest" description="Disordered" evidence="1">
    <location>
        <begin position="107"/>
        <end position="147"/>
    </location>
</feature>
<feature type="compositionally biased region" description="Low complexity" evidence="1">
    <location>
        <begin position="131"/>
        <end position="146"/>
    </location>
</feature>
<sequence length="1121" mass="119278">MADQPPRLCTYDSDEESFFALSCRRSPITSHYNPFSFQDEDLDCDIGDAKLLESENAVIEAMEGDLPFYPDGTTSGRFEDDLQSQPRYEYDENLSWQQGLEIIDEFDWGQPAPEGPQKHDEGVVEARPATSVVEASQSSNSASQVAPHSIPLSVDHMEIEPSADVEVSYSKTGIPAPTFESSFSLPHRSELSQPPATPPAPWKSSEHRQESSSPWIKSPPLKASIGPGIVVPPTPSQAAESSNATGLLSRSSAPLGHAAEPNSMSPDSIVVDEILNAEGIQEAIEGCQEPLAKLVAKETERTPRSHKSEQAVTPNTTEMDLQDDDREDDARFKADGELLKGAQTHSSPDAAEEIESTDWDSLFDGDDAEDALQDQKPDDPHIDVVFPVPETEERSETLNQDLLLRARSIADQSSERVADDAPMRASSPSEDDIAAQILAQFNMEDQESTLATSLEKHVGDVSSAAEALLLLSNGAKDMTEPDQERPAEDTLVEATETHKQHCKAGVGVESSSGPASQAVSPVLLSHDQPPTGNTVTNEQSPQSNDMMQGIPSKIKLNEDTLNVHEAGATAEAEMVAAPSEETAIATSSHVETQQMPFTLKIGKFFWNSGSLGSHNSAEDDTNAVGDIPTATTSTPGVGEDEPQEEQDALPRYEAESPVGSHDNSHEPAESSDAPCLLVDASHGVPASPGEEGAPSDSEEGAPSDREEATPQPLLPGLEEHAAAAASSSTIAPSSPSIEPRDRSSLRPAALLEELELPPSPYETEPDTGGLSTEAQHPGVAPSETAKASLKGSPVAEPMRAQLPVPKQDTPFDAPKFCLPSLKFSGTLPSPVPSPALDLEAPFQSDSEAKPADVVPQKRGHTATVKRTKAISVPTAGYKEEGDSGSEDEAPPKKRSKKQGGTLLSLQEPDMVSRSKGNTELVASSKGPRGKKAARLAVEEEIVDKEDTEVKEPEQVPREKEEKPADAASNAATGTTKSASRTKGNSKAKKAVPAKPPAAPKPTSTRAPPRSTRSKPAAALSNSSTPDAGSQRRKYGFKPPTSRKRQSTDADAESTPSAPVGRKRKSTNAITDADAHAGAVDEPAPLQRQTRMASAAQEERERQAEIEGNVARRTRGARKSAG</sequence>
<feature type="compositionally biased region" description="Polar residues" evidence="1">
    <location>
        <begin position="509"/>
        <end position="519"/>
    </location>
</feature>
<feature type="compositionally biased region" description="Acidic residues" evidence="1">
    <location>
        <begin position="350"/>
        <end position="372"/>
    </location>
</feature>
<reference evidence="2" key="1">
    <citation type="journal article" date="2020" name="Mol. Plant Microbe Interact.">
        <title>Genome Sequence of the Biocontrol Agent Coniothyrium minitans strain Conio (IMI 134523).</title>
        <authorList>
            <person name="Patel D."/>
            <person name="Shittu T.A."/>
            <person name="Baroncelli R."/>
            <person name="Muthumeenakshi S."/>
            <person name="Osborne T.H."/>
            <person name="Janganan T.K."/>
            <person name="Sreenivasaprasad S."/>
        </authorList>
    </citation>
    <scope>NUCLEOTIDE SEQUENCE</scope>
    <source>
        <strain evidence="2">Conio</strain>
    </source>
</reference>
<feature type="compositionally biased region" description="Polar residues" evidence="1">
    <location>
        <begin position="969"/>
        <end position="982"/>
    </location>
</feature>
<protein>
    <submittedName>
        <fullName evidence="2">Uncharacterized protein</fullName>
    </submittedName>
</protein>
<feature type="compositionally biased region" description="Low complexity" evidence="1">
    <location>
        <begin position="722"/>
        <end position="737"/>
    </location>
</feature>
<feature type="compositionally biased region" description="Basic residues" evidence="1">
    <location>
        <begin position="1030"/>
        <end position="1044"/>
    </location>
</feature>
<comment type="caution">
    <text evidence="2">The sequence shown here is derived from an EMBL/GenBank/DDBJ whole genome shotgun (WGS) entry which is preliminary data.</text>
</comment>
<dbReference type="AlphaFoldDB" id="A0A9P6KJG5"/>